<evidence type="ECO:0000256" key="4">
    <source>
        <dbReference type="ARBA" id="ARBA00022989"/>
    </source>
</evidence>
<organism evidence="8 9">
    <name type="scientific">Chaetomium fimeti</name>
    <dbReference type="NCBI Taxonomy" id="1854472"/>
    <lineage>
        <taxon>Eukaryota</taxon>
        <taxon>Fungi</taxon>
        <taxon>Dikarya</taxon>
        <taxon>Ascomycota</taxon>
        <taxon>Pezizomycotina</taxon>
        <taxon>Sordariomycetes</taxon>
        <taxon>Sordariomycetidae</taxon>
        <taxon>Sordariales</taxon>
        <taxon>Chaetomiaceae</taxon>
        <taxon>Chaetomium</taxon>
    </lineage>
</organism>
<keyword evidence="5 7" id="KW-0472">Membrane</keyword>
<dbReference type="RefSeq" id="XP_062653753.1">
    <property type="nucleotide sequence ID" value="XM_062801047.1"/>
</dbReference>
<evidence type="ECO:0000256" key="3">
    <source>
        <dbReference type="ARBA" id="ARBA00022692"/>
    </source>
</evidence>
<feature type="transmembrane region" description="Helical" evidence="7">
    <location>
        <begin position="69"/>
        <end position="89"/>
    </location>
</feature>
<dbReference type="GO" id="GO:0005886">
    <property type="term" value="C:plasma membrane"/>
    <property type="evidence" value="ECO:0007669"/>
    <property type="project" value="TreeGrafter"/>
</dbReference>
<dbReference type="Proteomes" id="UP001278766">
    <property type="component" value="Unassembled WGS sequence"/>
</dbReference>
<dbReference type="AlphaFoldDB" id="A0AAE0LMK7"/>
<evidence type="ECO:0000256" key="5">
    <source>
        <dbReference type="ARBA" id="ARBA00023136"/>
    </source>
</evidence>
<dbReference type="GO" id="GO:0012505">
    <property type="term" value="C:endomembrane system"/>
    <property type="evidence" value="ECO:0007669"/>
    <property type="project" value="UniProtKB-SubCell"/>
</dbReference>
<gene>
    <name evidence="8" type="ORF">B0H64DRAFT_332420</name>
</gene>
<name>A0AAE0LMK7_9PEZI</name>
<comment type="subcellular location">
    <subcellularLocation>
        <location evidence="1">Endomembrane system</location>
        <topology evidence="1">Multi-pass membrane protein</topology>
    </subcellularLocation>
</comment>
<dbReference type="GO" id="GO:0015174">
    <property type="term" value="F:basic amino acid transmembrane transporter activity"/>
    <property type="evidence" value="ECO:0007669"/>
    <property type="project" value="TreeGrafter"/>
</dbReference>
<evidence type="ECO:0000313" key="9">
    <source>
        <dbReference type="Proteomes" id="UP001278766"/>
    </source>
</evidence>
<reference evidence="8" key="1">
    <citation type="journal article" date="2023" name="Mol. Phylogenet. Evol.">
        <title>Genome-scale phylogeny and comparative genomics of the fungal order Sordariales.</title>
        <authorList>
            <person name="Hensen N."/>
            <person name="Bonometti L."/>
            <person name="Westerberg I."/>
            <person name="Brannstrom I.O."/>
            <person name="Guillou S."/>
            <person name="Cros-Aarteil S."/>
            <person name="Calhoun S."/>
            <person name="Haridas S."/>
            <person name="Kuo A."/>
            <person name="Mondo S."/>
            <person name="Pangilinan J."/>
            <person name="Riley R."/>
            <person name="LaButti K."/>
            <person name="Andreopoulos B."/>
            <person name="Lipzen A."/>
            <person name="Chen C."/>
            <person name="Yan M."/>
            <person name="Daum C."/>
            <person name="Ng V."/>
            <person name="Clum A."/>
            <person name="Steindorff A."/>
            <person name="Ohm R.A."/>
            <person name="Martin F."/>
            <person name="Silar P."/>
            <person name="Natvig D.O."/>
            <person name="Lalanne C."/>
            <person name="Gautier V."/>
            <person name="Ament-Velasquez S.L."/>
            <person name="Kruys A."/>
            <person name="Hutchinson M.I."/>
            <person name="Powell A.J."/>
            <person name="Barry K."/>
            <person name="Miller A.N."/>
            <person name="Grigoriev I.V."/>
            <person name="Debuchy R."/>
            <person name="Gladieux P."/>
            <person name="Hiltunen Thoren M."/>
            <person name="Johannesson H."/>
        </authorList>
    </citation>
    <scope>NUCLEOTIDE SEQUENCE</scope>
    <source>
        <strain evidence="8">CBS 168.71</strain>
    </source>
</reference>
<evidence type="ECO:0000256" key="6">
    <source>
        <dbReference type="SAM" id="MobiDB-lite"/>
    </source>
</evidence>
<feature type="region of interest" description="Disordered" evidence="6">
    <location>
        <begin position="177"/>
        <end position="196"/>
    </location>
</feature>
<protein>
    <recommendedName>
        <fullName evidence="10">Major facilitator superfamily (MFS) profile domain-containing protein</fullName>
    </recommendedName>
</protein>
<dbReference type="PANTHER" id="PTHR23501:SF191">
    <property type="entry name" value="VACUOLAR BASIC AMINO ACID TRANSPORTER 4"/>
    <property type="match status" value="1"/>
</dbReference>
<feature type="transmembrane region" description="Helical" evidence="7">
    <location>
        <begin position="101"/>
        <end position="123"/>
    </location>
</feature>
<comment type="caution">
    <text evidence="8">The sequence shown here is derived from an EMBL/GenBank/DDBJ whole genome shotgun (WGS) entry which is preliminary data.</text>
</comment>
<dbReference type="GeneID" id="87837995"/>
<evidence type="ECO:0000256" key="7">
    <source>
        <dbReference type="SAM" id="Phobius"/>
    </source>
</evidence>
<evidence type="ECO:0000256" key="2">
    <source>
        <dbReference type="ARBA" id="ARBA00022448"/>
    </source>
</evidence>
<dbReference type="PANTHER" id="PTHR23501">
    <property type="entry name" value="MAJOR FACILITATOR SUPERFAMILY"/>
    <property type="match status" value="1"/>
</dbReference>
<feature type="transmembrane region" description="Helical" evidence="7">
    <location>
        <begin position="135"/>
        <end position="154"/>
    </location>
</feature>
<evidence type="ECO:0000256" key="1">
    <source>
        <dbReference type="ARBA" id="ARBA00004127"/>
    </source>
</evidence>
<proteinExistence type="predicted"/>
<evidence type="ECO:0000313" key="8">
    <source>
        <dbReference type="EMBL" id="KAK3290239.1"/>
    </source>
</evidence>
<keyword evidence="2" id="KW-0813">Transport</keyword>
<accession>A0AAE0LMK7</accession>
<keyword evidence="3 7" id="KW-0812">Transmembrane</keyword>
<dbReference type="EMBL" id="JAUEPN010000014">
    <property type="protein sequence ID" value="KAK3290239.1"/>
    <property type="molecule type" value="Genomic_DNA"/>
</dbReference>
<dbReference type="GO" id="GO:0000329">
    <property type="term" value="C:fungal-type vacuole membrane"/>
    <property type="evidence" value="ECO:0007669"/>
    <property type="project" value="TreeGrafter"/>
</dbReference>
<keyword evidence="9" id="KW-1185">Reference proteome</keyword>
<feature type="transmembrane region" description="Helical" evidence="7">
    <location>
        <begin position="20"/>
        <end position="43"/>
    </location>
</feature>
<keyword evidence="4 7" id="KW-1133">Transmembrane helix</keyword>
<reference evidence="8" key="2">
    <citation type="submission" date="2023-06" db="EMBL/GenBank/DDBJ databases">
        <authorList>
            <consortium name="Lawrence Berkeley National Laboratory"/>
            <person name="Haridas S."/>
            <person name="Hensen N."/>
            <person name="Bonometti L."/>
            <person name="Westerberg I."/>
            <person name="Brannstrom I.O."/>
            <person name="Guillou S."/>
            <person name="Cros-Aarteil S."/>
            <person name="Calhoun S."/>
            <person name="Kuo A."/>
            <person name="Mondo S."/>
            <person name="Pangilinan J."/>
            <person name="Riley R."/>
            <person name="Labutti K."/>
            <person name="Andreopoulos B."/>
            <person name="Lipzen A."/>
            <person name="Chen C."/>
            <person name="Yanf M."/>
            <person name="Daum C."/>
            <person name="Ng V."/>
            <person name="Clum A."/>
            <person name="Steindorff A."/>
            <person name="Ohm R."/>
            <person name="Martin F."/>
            <person name="Silar P."/>
            <person name="Natvig D."/>
            <person name="Lalanne C."/>
            <person name="Gautier V."/>
            <person name="Ament-Velasquez S.L."/>
            <person name="Kruys A."/>
            <person name="Hutchinson M.I."/>
            <person name="Powell A.J."/>
            <person name="Barry K."/>
            <person name="Miller A.N."/>
            <person name="Grigoriev I.V."/>
            <person name="Debuchy R."/>
            <person name="Gladieux P."/>
            <person name="Thoren M.H."/>
            <person name="Johannesson H."/>
        </authorList>
    </citation>
    <scope>NUCLEOTIDE SEQUENCE</scope>
    <source>
        <strain evidence="8">CBS 168.71</strain>
    </source>
</reference>
<sequence length="196" mass="21394">MATSMTAGPLGASMYRSLGWHSVFCLELGFAAIGLVVLHFSFLRLRSRPEHSHSMLLNEGDSKVPRIDLGGWVLLSLAVIVPLIALTLGDNLISWDHPLEISLLICGPILIASFVLFEAKAAAVPIINMTPVFKMEYLVVLFQVFGVISILNSVPNCLSLRPNEVRLANRVNRLSSSSRHTFKSAPLTHPPSRTGP</sequence>
<evidence type="ECO:0008006" key="10">
    <source>
        <dbReference type="Google" id="ProtNLM"/>
    </source>
</evidence>